<dbReference type="AlphaFoldDB" id="A0A6G1P8V2"/>
<dbReference type="EMBL" id="CM015713">
    <property type="protein sequence ID" value="KAF3686721.1"/>
    <property type="molecule type" value="Genomic_DNA"/>
</dbReference>
<reference evidence="3" key="2">
    <citation type="submission" date="2019-02" db="EMBL/GenBank/DDBJ databases">
        <title>Opniocepnalus argus Var Kimnra genome.</title>
        <authorList>
            <person name="Zhou C."/>
            <person name="Xiao S."/>
        </authorList>
    </citation>
    <scope>NUCLEOTIDE SEQUENCE [LARGE SCALE GENOMIC DNA]</scope>
</reference>
<protein>
    <submittedName>
        <fullName evidence="2">Uncharacterized protein</fullName>
    </submittedName>
</protein>
<proteinExistence type="predicted"/>
<dbReference type="Proteomes" id="UP000503349">
    <property type="component" value="Chromosome 2"/>
</dbReference>
<accession>A0A6G1P8V2</accession>
<keyword evidence="1" id="KW-0812">Transmembrane</keyword>
<reference evidence="2 3" key="1">
    <citation type="submission" date="2019-02" db="EMBL/GenBank/DDBJ databases">
        <title>Opniocepnalus argus genome.</title>
        <authorList>
            <person name="Zhou C."/>
            <person name="Xiao S."/>
        </authorList>
    </citation>
    <scope>NUCLEOTIDE SEQUENCE [LARGE SCALE GENOMIC DNA]</scope>
    <source>
        <strain evidence="2">OARG1902GOOAL</strain>
        <tissue evidence="2">Muscle</tissue>
    </source>
</reference>
<sequence length="57" mass="5912">MCAEGLKGIHSCRPPGQKKMQSAAAAATAVVVVVGDWAALGLGVEFNLLNCMPKKDK</sequence>
<gene>
    <name evidence="2" type="ORF">EXN66_Car002393</name>
</gene>
<evidence type="ECO:0000313" key="3">
    <source>
        <dbReference type="Proteomes" id="UP000503349"/>
    </source>
</evidence>
<keyword evidence="3" id="KW-1185">Reference proteome</keyword>
<organism evidence="2 3">
    <name type="scientific">Channa argus</name>
    <name type="common">Northern snakehead</name>
    <name type="synonym">Ophicephalus argus</name>
    <dbReference type="NCBI Taxonomy" id="215402"/>
    <lineage>
        <taxon>Eukaryota</taxon>
        <taxon>Metazoa</taxon>
        <taxon>Chordata</taxon>
        <taxon>Craniata</taxon>
        <taxon>Vertebrata</taxon>
        <taxon>Euteleostomi</taxon>
        <taxon>Actinopterygii</taxon>
        <taxon>Neopterygii</taxon>
        <taxon>Teleostei</taxon>
        <taxon>Neoteleostei</taxon>
        <taxon>Acanthomorphata</taxon>
        <taxon>Anabantaria</taxon>
        <taxon>Anabantiformes</taxon>
        <taxon>Channoidei</taxon>
        <taxon>Channidae</taxon>
        <taxon>Channa</taxon>
    </lineage>
</organism>
<evidence type="ECO:0000256" key="1">
    <source>
        <dbReference type="SAM" id="Phobius"/>
    </source>
</evidence>
<name>A0A6G1P8V2_CHAAH</name>
<evidence type="ECO:0000313" key="2">
    <source>
        <dbReference type="EMBL" id="KAF3686721.1"/>
    </source>
</evidence>
<keyword evidence="1" id="KW-0472">Membrane</keyword>
<keyword evidence="1" id="KW-1133">Transmembrane helix</keyword>
<feature type="transmembrane region" description="Helical" evidence="1">
    <location>
        <begin position="23"/>
        <end position="49"/>
    </location>
</feature>